<dbReference type="EMBL" id="MU005764">
    <property type="protein sequence ID" value="KAF2714325.1"/>
    <property type="molecule type" value="Genomic_DNA"/>
</dbReference>
<evidence type="ECO:0000313" key="2">
    <source>
        <dbReference type="EMBL" id="KAF2714325.1"/>
    </source>
</evidence>
<evidence type="ECO:0000256" key="1">
    <source>
        <dbReference type="SAM" id="SignalP"/>
    </source>
</evidence>
<organism evidence="2 3">
    <name type="scientific">Pleomassaria siparia CBS 279.74</name>
    <dbReference type="NCBI Taxonomy" id="1314801"/>
    <lineage>
        <taxon>Eukaryota</taxon>
        <taxon>Fungi</taxon>
        <taxon>Dikarya</taxon>
        <taxon>Ascomycota</taxon>
        <taxon>Pezizomycotina</taxon>
        <taxon>Dothideomycetes</taxon>
        <taxon>Pleosporomycetidae</taxon>
        <taxon>Pleosporales</taxon>
        <taxon>Pleomassariaceae</taxon>
        <taxon>Pleomassaria</taxon>
    </lineage>
</organism>
<feature type="chain" id="PRO_5026018845" description="Secreted protein" evidence="1">
    <location>
        <begin position="28"/>
        <end position="91"/>
    </location>
</feature>
<dbReference type="AlphaFoldDB" id="A0A6G1KP58"/>
<name>A0A6G1KP58_9PLEO</name>
<feature type="signal peptide" evidence="1">
    <location>
        <begin position="1"/>
        <end position="27"/>
    </location>
</feature>
<reference evidence="2" key="1">
    <citation type="journal article" date="2020" name="Stud. Mycol.">
        <title>101 Dothideomycetes genomes: a test case for predicting lifestyles and emergence of pathogens.</title>
        <authorList>
            <person name="Haridas S."/>
            <person name="Albert R."/>
            <person name="Binder M."/>
            <person name="Bloem J."/>
            <person name="Labutti K."/>
            <person name="Salamov A."/>
            <person name="Andreopoulos B."/>
            <person name="Baker S."/>
            <person name="Barry K."/>
            <person name="Bills G."/>
            <person name="Bluhm B."/>
            <person name="Cannon C."/>
            <person name="Castanera R."/>
            <person name="Culley D."/>
            <person name="Daum C."/>
            <person name="Ezra D."/>
            <person name="Gonzalez J."/>
            <person name="Henrissat B."/>
            <person name="Kuo A."/>
            <person name="Liang C."/>
            <person name="Lipzen A."/>
            <person name="Lutzoni F."/>
            <person name="Magnuson J."/>
            <person name="Mondo S."/>
            <person name="Nolan M."/>
            <person name="Ohm R."/>
            <person name="Pangilinan J."/>
            <person name="Park H.-J."/>
            <person name="Ramirez L."/>
            <person name="Alfaro M."/>
            <person name="Sun H."/>
            <person name="Tritt A."/>
            <person name="Yoshinaga Y."/>
            <person name="Zwiers L.-H."/>
            <person name="Turgeon B."/>
            <person name="Goodwin S."/>
            <person name="Spatafora J."/>
            <person name="Crous P."/>
            <person name="Grigoriev I."/>
        </authorList>
    </citation>
    <scope>NUCLEOTIDE SEQUENCE</scope>
    <source>
        <strain evidence="2">CBS 279.74</strain>
    </source>
</reference>
<proteinExistence type="predicted"/>
<evidence type="ECO:0000313" key="3">
    <source>
        <dbReference type="Proteomes" id="UP000799428"/>
    </source>
</evidence>
<keyword evidence="1" id="KW-0732">Signal</keyword>
<dbReference type="Proteomes" id="UP000799428">
    <property type="component" value="Unassembled WGS sequence"/>
</dbReference>
<gene>
    <name evidence="2" type="ORF">K504DRAFT_456562</name>
</gene>
<keyword evidence="3" id="KW-1185">Reference proteome</keyword>
<accession>A0A6G1KP58</accession>
<evidence type="ECO:0008006" key="4">
    <source>
        <dbReference type="Google" id="ProtNLM"/>
    </source>
</evidence>
<sequence>MDWFGVASARSCSICSAALLMASLIRAATLSCPPPPWLRHWNRFGIVRSRIKVTESGDHTHMCHDAFGGSCARSRQPSYWVQPHQSPSGWV</sequence>
<protein>
    <recommendedName>
        <fullName evidence="4">Secreted protein</fullName>
    </recommendedName>
</protein>